<dbReference type="InterPro" id="IPR001723">
    <property type="entry name" value="Nuclear_hrmn_rcpt"/>
</dbReference>
<keyword evidence="3 11" id="KW-0479">Metal-binding</keyword>
<dbReference type="CDD" id="cd06958">
    <property type="entry name" value="NR_DBD_COUP_TF"/>
    <property type="match status" value="1"/>
</dbReference>
<feature type="compositionally biased region" description="Gly residues" evidence="12">
    <location>
        <begin position="1"/>
        <end position="15"/>
    </location>
</feature>
<comment type="similarity">
    <text evidence="2">Belongs to the nuclear hormone receptor family. NR2 subfamily.</text>
</comment>
<dbReference type="PRINTS" id="PR00398">
    <property type="entry name" value="STRDHORMONER"/>
</dbReference>
<dbReference type="GeneID" id="110299814"/>
<evidence type="ECO:0000256" key="11">
    <source>
        <dbReference type="RuleBase" id="RU004334"/>
    </source>
</evidence>
<dbReference type="CTD" id="2063"/>
<evidence type="ECO:0000256" key="5">
    <source>
        <dbReference type="ARBA" id="ARBA00022833"/>
    </source>
</evidence>
<comment type="subcellular location">
    <subcellularLocation>
        <location evidence="1 11">Nucleus</location>
    </subcellularLocation>
</comment>
<evidence type="ECO:0000256" key="1">
    <source>
        <dbReference type="ARBA" id="ARBA00004123"/>
    </source>
</evidence>
<feature type="domain" description="NR LBD" evidence="14">
    <location>
        <begin position="157"/>
        <end position="382"/>
    </location>
</feature>
<dbReference type="GO" id="GO:0003700">
    <property type="term" value="F:DNA-binding transcription factor activity"/>
    <property type="evidence" value="ECO:0007669"/>
    <property type="project" value="InterPro"/>
</dbReference>
<organism evidence="15 16">
    <name type="scientific">Mus caroli</name>
    <name type="common">Ryukyu mouse</name>
    <name type="synonym">Ricefield mouse</name>
    <dbReference type="NCBI Taxonomy" id="10089"/>
    <lineage>
        <taxon>Eukaryota</taxon>
        <taxon>Metazoa</taxon>
        <taxon>Chordata</taxon>
        <taxon>Craniata</taxon>
        <taxon>Vertebrata</taxon>
        <taxon>Euteleostomi</taxon>
        <taxon>Mammalia</taxon>
        <taxon>Eutheria</taxon>
        <taxon>Euarchontoglires</taxon>
        <taxon>Glires</taxon>
        <taxon>Rodentia</taxon>
        <taxon>Myomorpha</taxon>
        <taxon>Muroidea</taxon>
        <taxon>Muridae</taxon>
        <taxon>Murinae</taxon>
        <taxon>Mus</taxon>
        <taxon>Mus</taxon>
    </lineage>
</organism>
<dbReference type="Gene3D" id="1.10.565.10">
    <property type="entry name" value="Retinoid X Receptor"/>
    <property type="match status" value="1"/>
</dbReference>
<reference evidence="16" key="1">
    <citation type="submission" date="2025-08" db="UniProtKB">
        <authorList>
            <consortium name="RefSeq"/>
        </authorList>
    </citation>
    <scope>IDENTIFICATION</scope>
</reference>
<accession>A0A6P7RAQ0</accession>
<dbReference type="AlphaFoldDB" id="A0A6P7RAQ0"/>
<evidence type="ECO:0000313" key="16">
    <source>
        <dbReference type="RefSeq" id="XP_029336589.1"/>
    </source>
</evidence>
<dbReference type="InterPro" id="IPR001628">
    <property type="entry name" value="Znf_hrmn_rcpt"/>
</dbReference>
<dbReference type="Pfam" id="PF00104">
    <property type="entry name" value="Hormone_recep"/>
    <property type="match status" value="1"/>
</dbReference>
<evidence type="ECO:0000259" key="14">
    <source>
        <dbReference type="PROSITE" id="PS51843"/>
    </source>
</evidence>
<keyword evidence="8 11" id="KW-0804">Transcription</keyword>
<feature type="region of interest" description="Disordered" evidence="12">
    <location>
        <begin position="1"/>
        <end position="50"/>
    </location>
</feature>
<evidence type="ECO:0000256" key="12">
    <source>
        <dbReference type="SAM" id="MobiDB-lite"/>
    </source>
</evidence>
<dbReference type="Pfam" id="PF00105">
    <property type="entry name" value="zf-C4"/>
    <property type="match status" value="1"/>
</dbReference>
<name>A0A6P7RAQ0_MUSCR</name>
<dbReference type="PROSITE" id="PS51843">
    <property type="entry name" value="NR_LBD"/>
    <property type="match status" value="1"/>
</dbReference>
<dbReference type="Proteomes" id="UP000515126">
    <property type="component" value="Chromosome 8"/>
</dbReference>
<dbReference type="GO" id="GO:0043565">
    <property type="term" value="F:sequence-specific DNA binding"/>
    <property type="evidence" value="ECO:0007669"/>
    <property type="project" value="InterPro"/>
</dbReference>
<dbReference type="PRINTS" id="PR00047">
    <property type="entry name" value="STROIDFINGER"/>
</dbReference>
<keyword evidence="10 11" id="KW-0539">Nucleus</keyword>
<keyword evidence="15" id="KW-1185">Reference proteome</keyword>
<evidence type="ECO:0000256" key="8">
    <source>
        <dbReference type="ARBA" id="ARBA00023163"/>
    </source>
</evidence>
<evidence type="ECO:0000256" key="3">
    <source>
        <dbReference type="ARBA" id="ARBA00022723"/>
    </source>
</evidence>
<keyword evidence="4 11" id="KW-0863">Zinc-finger</keyword>
<keyword evidence="9 11" id="KW-0675">Receptor</keyword>
<dbReference type="PANTHER" id="PTHR24083">
    <property type="entry name" value="NUCLEAR HORMONE RECEPTOR"/>
    <property type="match status" value="1"/>
</dbReference>
<evidence type="ECO:0000256" key="6">
    <source>
        <dbReference type="ARBA" id="ARBA00023015"/>
    </source>
</evidence>
<evidence type="ECO:0000259" key="13">
    <source>
        <dbReference type="PROSITE" id="PS51030"/>
    </source>
</evidence>
<evidence type="ECO:0000256" key="4">
    <source>
        <dbReference type="ARBA" id="ARBA00022771"/>
    </source>
</evidence>
<dbReference type="GO" id="GO:0008270">
    <property type="term" value="F:zinc ion binding"/>
    <property type="evidence" value="ECO:0007669"/>
    <property type="project" value="UniProtKB-KW"/>
</dbReference>
<evidence type="ECO:0000256" key="7">
    <source>
        <dbReference type="ARBA" id="ARBA00023125"/>
    </source>
</evidence>
<dbReference type="GO" id="GO:0005634">
    <property type="term" value="C:nucleus"/>
    <property type="evidence" value="ECO:0007669"/>
    <property type="project" value="UniProtKB-SubCell"/>
</dbReference>
<keyword evidence="5 11" id="KW-0862">Zinc</keyword>
<dbReference type="PRINTS" id="PR01282">
    <property type="entry name" value="COUPTNFACTOR"/>
</dbReference>
<dbReference type="RefSeq" id="XP_029336589.1">
    <property type="nucleotide sequence ID" value="XM_029480729.1"/>
</dbReference>
<dbReference type="InterPro" id="IPR050274">
    <property type="entry name" value="Nuclear_hormone_rcpt_NR2"/>
</dbReference>
<dbReference type="Gene3D" id="3.30.50.10">
    <property type="entry name" value="Erythroid Transcription Factor GATA-1, subunit A"/>
    <property type="match status" value="1"/>
</dbReference>
<evidence type="ECO:0000256" key="2">
    <source>
        <dbReference type="ARBA" id="ARBA00006421"/>
    </source>
</evidence>
<dbReference type="InterPro" id="IPR035500">
    <property type="entry name" value="NHR-like_dom_sf"/>
</dbReference>
<dbReference type="SUPFAM" id="SSF57716">
    <property type="entry name" value="Glucocorticoid receptor-like (DNA-binding domain)"/>
    <property type="match status" value="1"/>
</dbReference>
<dbReference type="InterPro" id="IPR013088">
    <property type="entry name" value="Znf_NHR/GATA"/>
</dbReference>
<keyword evidence="6 11" id="KW-0805">Transcription regulation</keyword>
<feature type="domain" description="Nuclear receptor" evidence="13">
    <location>
        <begin position="54"/>
        <end position="129"/>
    </location>
</feature>
<evidence type="ECO:0000256" key="10">
    <source>
        <dbReference type="ARBA" id="ARBA00023242"/>
    </source>
</evidence>
<dbReference type="SUPFAM" id="SSF48508">
    <property type="entry name" value="Nuclear receptor ligand-binding domain"/>
    <property type="match status" value="1"/>
</dbReference>
<dbReference type="SMART" id="SM00430">
    <property type="entry name" value="HOLI"/>
    <property type="match status" value="1"/>
</dbReference>
<dbReference type="PROSITE" id="PS51030">
    <property type="entry name" value="NUCLEAR_REC_DBD_2"/>
    <property type="match status" value="1"/>
</dbReference>
<sequence>MAMVTGGWGDPGGDTNGVDKAGGSYPRATEDDSASPPGATSDAEPGDEERPGLQVDCVVCGDKSSGKHYGVFTCEGCKSFFKRSIRRNLSYTCRSNRDCQIDQHHRNQCQYCRLKKCFRVGMRKEAVQRGRIPHALPGPAACSPPGATGVEPFTGPPVSELIAQLLRAEPYPAAGRFGGGGAVLGIDNVCELAARLLFSTVEWARHAPFFPELPAADQVALLRLSWSELFVLNAAQAALPLHTAPLLAAAGLHAAPMAAERAVAFMDQVRAFQEQVDKLGRLQVDAAEYGCLKAIALFTPGLLPCFPSRDCPCHPCFLQMPVAFLTQPMWRACRRRHRWPSPSMCVPSTHRSPSALGVCCCGCQPCVLCPHPSSPSSSSCAWWARHPSRPSSGTCFCQGAPLTGPMARASESHLPGHTWKLGPCGDPGDQGPSFSFETDFFF</sequence>
<evidence type="ECO:0000256" key="9">
    <source>
        <dbReference type="ARBA" id="ARBA00023170"/>
    </source>
</evidence>
<gene>
    <name evidence="16" type="primary">Nr2f6</name>
</gene>
<evidence type="ECO:0000313" key="15">
    <source>
        <dbReference type="Proteomes" id="UP000515126"/>
    </source>
</evidence>
<dbReference type="SMART" id="SM00399">
    <property type="entry name" value="ZnF_C4"/>
    <property type="match status" value="1"/>
</dbReference>
<dbReference type="PROSITE" id="PS00031">
    <property type="entry name" value="NUCLEAR_REC_DBD_1"/>
    <property type="match status" value="1"/>
</dbReference>
<keyword evidence="7 11" id="KW-0238">DNA-binding</keyword>
<proteinExistence type="inferred from homology"/>
<dbReference type="FunFam" id="3.30.50.10:FF:000016">
    <property type="entry name" value="Nuclear receptor subfamily 2 group F member 1"/>
    <property type="match status" value="1"/>
</dbReference>
<dbReference type="InterPro" id="IPR000536">
    <property type="entry name" value="Nucl_hrmn_rcpt_lig-bd"/>
</dbReference>
<protein>
    <submittedName>
        <fullName evidence="16">Nuclear receptor subfamily 2 group F member 6 isoform X1</fullName>
    </submittedName>
</protein>